<sequence length="272" mass="27509">MIFAWLGAVLIGVSLGLLGSGGSILTVPVLVYLVGEPAKLAITESLAIVGLISLFGLLPHARAGRIAWRSVLVFGLPGVVGTALGAALSHFVPGVVQLSIFAVVMLLAAIFMLRPPVTCRAPDLPRAGLGGVLPAALQGLGVGVLTGLVGVGGGFLIIPALVFLGGLPIELAVGTSLVIITLNSATGFLKHALAGETHLHWALIVSFAVIGILGSALGARIGTRVSGPALRRGFGVFLVVMGAYVLATNVPRLLAPPVAAHASLPRPTDRPL</sequence>
<dbReference type="InterPro" id="IPR051598">
    <property type="entry name" value="TSUP/Inactive_protease-like"/>
</dbReference>
<comment type="subcellular location">
    <subcellularLocation>
        <location evidence="5">Cell membrane</location>
        <topology evidence="5">Multi-pass membrane protein</topology>
    </subcellularLocation>
    <subcellularLocation>
        <location evidence="1">Membrane</location>
        <topology evidence="1">Multi-pass membrane protein</topology>
    </subcellularLocation>
</comment>
<feature type="transmembrane region" description="Helical" evidence="5">
    <location>
        <begin position="40"/>
        <end position="60"/>
    </location>
</feature>
<feature type="transmembrane region" description="Helical" evidence="5">
    <location>
        <begin position="66"/>
        <end position="88"/>
    </location>
</feature>
<feature type="transmembrane region" description="Helical" evidence="5">
    <location>
        <begin position="95"/>
        <end position="115"/>
    </location>
</feature>
<evidence type="ECO:0000256" key="2">
    <source>
        <dbReference type="ARBA" id="ARBA00022692"/>
    </source>
</evidence>
<dbReference type="EMBL" id="BNAJ01000015">
    <property type="protein sequence ID" value="GHF61269.1"/>
    <property type="molecule type" value="Genomic_DNA"/>
</dbReference>
<keyword evidence="4 5" id="KW-0472">Membrane</keyword>
<keyword evidence="3 5" id="KW-1133">Transmembrane helix</keyword>
<keyword evidence="2 5" id="KW-0812">Transmembrane</keyword>
<evidence type="ECO:0000256" key="4">
    <source>
        <dbReference type="ARBA" id="ARBA00023136"/>
    </source>
</evidence>
<evidence type="ECO:0000313" key="9">
    <source>
        <dbReference type="Proteomes" id="UP000619376"/>
    </source>
</evidence>
<feature type="transmembrane region" description="Helical" evidence="5">
    <location>
        <begin position="6"/>
        <end position="33"/>
    </location>
</feature>
<dbReference type="InterPro" id="IPR002781">
    <property type="entry name" value="TM_pro_TauE-like"/>
</dbReference>
<organism evidence="7 8">
    <name type="scientific">Deinococcus metalli</name>
    <dbReference type="NCBI Taxonomy" id="1141878"/>
    <lineage>
        <taxon>Bacteria</taxon>
        <taxon>Thermotogati</taxon>
        <taxon>Deinococcota</taxon>
        <taxon>Deinococci</taxon>
        <taxon>Deinococcales</taxon>
        <taxon>Deinococcaceae</taxon>
        <taxon>Deinococcus</taxon>
    </lineage>
</organism>
<evidence type="ECO:0000313" key="8">
    <source>
        <dbReference type="Proteomes" id="UP000539473"/>
    </source>
</evidence>
<dbReference type="Proteomes" id="UP000619376">
    <property type="component" value="Unassembled WGS sequence"/>
</dbReference>
<evidence type="ECO:0000256" key="5">
    <source>
        <dbReference type="RuleBase" id="RU363041"/>
    </source>
</evidence>
<comment type="caution">
    <text evidence="7">The sequence shown here is derived from an EMBL/GenBank/DDBJ whole genome shotgun (WGS) entry which is preliminary data.</text>
</comment>
<keyword evidence="5" id="KW-1003">Cell membrane</keyword>
<evidence type="ECO:0000256" key="1">
    <source>
        <dbReference type="ARBA" id="ARBA00004141"/>
    </source>
</evidence>
<evidence type="ECO:0000313" key="6">
    <source>
        <dbReference type="EMBL" id="GHF61269.1"/>
    </source>
</evidence>
<proteinExistence type="inferred from homology"/>
<dbReference type="AlphaFoldDB" id="A0A7W8KKG5"/>
<reference evidence="9" key="2">
    <citation type="journal article" date="2019" name="Int. J. Syst. Evol. Microbiol.">
        <title>The Global Catalogue of Microorganisms (GCM) 10K type strain sequencing project: providing services to taxonomists for standard genome sequencing and annotation.</title>
        <authorList>
            <consortium name="The Broad Institute Genomics Platform"/>
            <consortium name="The Broad Institute Genome Sequencing Center for Infectious Disease"/>
            <person name="Wu L."/>
            <person name="Ma J."/>
        </authorList>
    </citation>
    <scope>NUCLEOTIDE SEQUENCE [LARGE SCALE GENOMIC DNA]</scope>
    <source>
        <strain evidence="9">CGMCC 1.18437</strain>
    </source>
</reference>
<evidence type="ECO:0000256" key="3">
    <source>
        <dbReference type="ARBA" id="ARBA00022989"/>
    </source>
</evidence>
<comment type="similarity">
    <text evidence="5">Belongs to the 4-toluene sulfonate uptake permease (TSUP) (TC 2.A.102) family.</text>
</comment>
<evidence type="ECO:0000313" key="7">
    <source>
        <dbReference type="EMBL" id="MBB5378631.1"/>
    </source>
</evidence>
<dbReference type="EMBL" id="JACHFK010000014">
    <property type="protein sequence ID" value="MBB5378631.1"/>
    <property type="molecule type" value="Genomic_DNA"/>
</dbReference>
<dbReference type="Pfam" id="PF01925">
    <property type="entry name" value="TauE"/>
    <property type="match status" value="1"/>
</dbReference>
<feature type="transmembrane region" description="Helical" evidence="5">
    <location>
        <begin position="171"/>
        <end position="193"/>
    </location>
</feature>
<protein>
    <recommendedName>
        <fullName evidence="5">Probable membrane transporter protein</fullName>
    </recommendedName>
</protein>
<dbReference type="GO" id="GO:0005886">
    <property type="term" value="C:plasma membrane"/>
    <property type="evidence" value="ECO:0007669"/>
    <property type="project" value="UniProtKB-SubCell"/>
</dbReference>
<gene>
    <name evidence="6" type="ORF">GCM10017781_41790</name>
    <name evidence="7" type="ORF">HNQ07_004138</name>
</gene>
<keyword evidence="9" id="KW-1185">Reference proteome</keyword>
<dbReference type="PANTHER" id="PTHR43701:SF2">
    <property type="entry name" value="MEMBRANE TRANSPORTER PROTEIN YJNA-RELATED"/>
    <property type="match status" value="1"/>
</dbReference>
<feature type="transmembrane region" description="Helical" evidence="5">
    <location>
        <begin position="199"/>
        <end position="217"/>
    </location>
</feature>
<feature type="transmembrane region" description="Helical" evidence="5">
    <location>
        <begin position="229"/>
        <end position="247"/>
    </location>
</feature>
<dbReference type="Proteomes" id="UP000539473">
    <property type="component" value="Unassembled WGS sequence"/>
</dbReference>
<dbReference type="RefSeq" id="WP_184115266.1">
    <property type="nucleotide sequence ID" value="NZ_BNAJ01000015.1"/>
</dbReference>
<reference evidence="7 8" key="3">
    <citation type="submission" date="2020-08" db="EMBL/GenBank/DDBJ databases">
        <title>Genomic Encyclopedia of Type Strains, Phase IV (KMG-IV): sequencing the most valuable type-strain genomes for metagenomic binning, comparative biology and taxonomic classification.</title>
        <authorList>
            <person name="Goeker M."/>
        </authorList>
    </citation>
    <scope>NUCLEOTIDE SEQUENCE [LARGE SCALE GENOMIC DNA]</scope>
    <source>
        <strain evidence="7 8">DSM 27521</strain>
    </source>
</reference>
<accession>A0A7W8KKG5</accession>
<name>A0A7W8KKG5_9DEIO</name>
<reference evidence="6" key="4">
    <citation type="submission" date="2024-05" db="EMBL/GenBank/DDBJ databases">
        <authorList>
            <person name="Sun Q."/>
            <person name="Zhou Y."/>
        </authorList>
    </citation>
    <scope>NUCLEOTIDE SEQUENCE</scope>
    <source>
        <strain evidence="6">CGMCC 1.18437</strain>
    </source>
</reference>
<feature type="transmembrane region" description="Helical" evidence="5">
    <location>
        <begin position="135"/>
        <end position="164"/>
    </location>
</feature>
<dbReference type="PANTHER" id="PTHR43701">
    <property type="entry name" value="MEMBRANE TRANSPORTER PROTEIN MJ0441-RELATED"/>
    <property type="match status" value="1"/>
</dbReference>
<reference evidence="6" key="1">
    <citation type="journal article" date="2014" name="Int. J. Syst. Evol. Microbiol.">
        <title>Complete genome of a new Firmicutes species belonging to the dominant human colonic microbiota ('Ruminococcus bicirculans') reveals two chromosomes and a selective capacity to utilize plant glucans.</title>
        <authorList>
            <consortium name="NISC Comparative Sequencing Program"/>
            <person name="Wegmann U."/>
            <person name="Louis P."/>
            <person name="Goesmann A."/>
            <person name="Henrissat B."/>
            <person name="Duncan S.H."/>
            <person name="Flint H.J."/>
        </authorList>
    </citation>
    <scope>NUCLEOTIDE SEQUENCE</scope>
    <source>
        <strain evidence="6">CGMCC 1.18437</strain>
    </source>
</reference>